<dbReference type="InterPro" id="IPR008966">
    <property type="entry name" value="Adhesion_dom_sf"/>
</dbReference>
<comment type="subcellular location">
    <subcellularLocation>
        <location evidence="1">Fimbrium</location>
    </subcellularLocation>
</comment>
<evidence type="ECO:0000259" key="6">
    <source>
        <dbReference type="Pfam" id="PF00419"/>
    </source>
</evidence>
<organism evidence="7">
    <name type="scientific">Salmonella enterica subsp. arizonae</name>
    <dbReference type="NCBI Taxonomy" id="59203"/>
    <lineage>
        <taxon>Bacteria</taxon>
        <taxon>Pseudomonadati</taxon>
        <taxon>Pseudomonadota</taxon>
        <taxon>Gammaproteobacteria</taxon>
        <taxon>Enterobacterales</taxon>
        <taxon>Enterobacteriaceae</taxon>
        <taxon>Salmonella</taxon>
    </lineage>
</organism>
<dbReference type="GO" id="GO:0043709">
    <property type="term" value="P:cell adhesion involved in single-species biofilm formation"/>
    <property type="evidence" value="ECO:0007669"/>
    <property type="project" value="TreeGrafter"/>
</dbReference>
<evidence type="ECO:0000256" key="4">
    <source>
        <dbReference type="ARBA" id="ARBA00023263"/>
    </source>
</evidence>
<evidence type="ECO:0000256" key="1">
    <source>
        <dbReference type="ARBA" id="ARBA00004561"/>
    </source>
</evidence>
<reference evidence="7" key="1">
    <citation type="submission" date="2019-07" db="EMBL/GenBank/DDBJ databases">
        <authorList>
            <consortium name="GenomeTrakr network: Whole genome sequencing for foodborne pathogen traceback"/>
        </authorList>
    </citation>
    <scope>NUCLEOTIDE SEQUENCE [LARGE SCALE GENOMIC DNA]</scope>
    <source>
        <strain evidence="7">FDA00014297</strain>
    </source>
</reference>
<dbReference type="InterPro" id="IPR050263">
    <property type="entry name" value="Bact_Fimbrial_Adh_Pro"/>
</dbReference>
<feature type="chain" id="PRO_5024810516" evidence="5">
    <location>
        <begin position="25"/>
        <end position="332"/>
    </location>
</feature>
<dbReference type="InterPro" id="IPR036937">
    <property type="entry name" value="Adhesion_dom_fimbrial_sf"/>
</dbReference>
<dbReference type="Gene3D" id="2.60.40.1090">
    <property type="entry name" value="Fimbrial-type adhesion domain"/>
    <property type="match status" value="1"/>
</dbReference>
<dbReference type="SUPFAM" id="SSF49401">
    <property type="entry name" value="Bacterial adhesins"/>
    <property type="match status" value="1"/>
</dbReference>
<accession>A0A5Y2QG29</accession>
<dbReference type="Proteomes" id="UP000839641">
    <property type="component" value="Unassembled WGS sequence"/>
</dbReference>
<dbReference type="AlphaFoldDB" id="A0A5Y2QG29"/>
<dbReference type="InterPro" id="IPR000259">
    <property type="entry name" value="Adhesion_dom_fimbrial"/>
</dbReference>
<keyword evidence="3 5" id="KW-0732">Signal</keyword>
<comment type="caution">
    <text evidence="7">The sequence shown here is derived from an EMBL/GenBank/DDBJ whole genome shotgun (WGS) entry which is preliminary data.</text>
</comment>
<dbReference type="GO" id="GO:0009289">
    <property type="term" value="C:pilus"/>
    <property type="evidence" value="ECO:0007669"/>
    <property type="project" value="UniProtKB-SubCell"/>
</dbReference>
<dbReference type="PANTHER" id="PTHR33420">
    <property type="entry name" value="FIMBRIAL SUBUNIT ELFA-RELATED"/>
    <property type="match status" value="1"/>
</dbReference>
<evidence type="ECO:0000256" key="5">
    <source>
        <dbReference type="SAM" id="SignalP"/>
    </source>
</evidence>
<dbReference type="EMBL" id="AAILJL010000001">
    <property type="protein sequence ID" value="ECF4921303.1"/>
    <property type="molecule type" value="Genomic_DNA"/>
</dbReference>
<evidence type="ECO:0000313" key="7">
    <source>
        <dbReference type="EMBL" id="ECF4921303.1"/>
    </source>
</evidence>
<feature type="signal peptide" evidence="5">
    <location>
        <begin position="1"/>
        <end position="24"/>
    </location>
</feature>
<feature type="domain" description="Fimbrial-type adhesion" evidence="6">
    <location>
        <begin position="194"/>
        <end position="331"/>
    </location>
</feature>
<comment type="similarity">
    <text evidence="2">Belongs to the fimbrial protein family.</text>
</comment>
<gene>
    <name evidence="7" type="ORF">FLP03_03405</name>
</gene>
<protein>
    <submittedName>
        <fullName evidence="7">Fimbrial protein</fullName>
    </submittedName>
</protein>
<proteinExistence type="inferred from homology"/>
<dbReference type="Pfam" id="PF00419">
    <property type="entry name" value="Fimbrial"/>
    <property type="match status" value="1"/>
</dbReference>
<sequence length="332" mass="34550">MNAKNILTFAILASIELCSVAANAAIINTQSAGTNTFKINLSGFSIPAAVGGETWYDDWNVYNKLDVISSSQQGYAVITVNGTVVGTASTGGNIYATSNPGIGITYEINYSTLGATTPQNAYAPGEKLVFTTGSGYNGYMHVKYAIVRLSQHVPAGTITSVPDVTISYINPAGSGYADKSVLVYSGIASQPKITACKINAPSEIELPAIYGNSLVNGAQGVTNAPTITLENCPGAITGISYNFAATYYNTCGAANGIFCTQHGAGYANGVDIQIQNADGSPHQINSSIPLNNYNGSGDYNIPDFKVAYYISDKNVVTAGKVASAIDLTVSYN</sequence>
<name>A0A5Y2QG29_SALER</name>
<dbReference type="PANTHER" id="PTHR33420:SF3">
    <property type="entry name" value="FIMBRIAL SUBUNIT ELFA"/>
    <property type="match status" value="1"/>
</dbReference>
<keyword evidence="4" id="KW-0281">Fimbrium</keyword>
<evidence type="ECO:0000256" key="2">
    <source>
        <dbReference type="ARBA" id="ARBA00006671"/>
    </source>
</evidence>
<evidence type="ECO:0000256" key="3">
    <source>
        <dbReference type="ARBA" id="ARBA00022729"/>
    </source>
</evidence>